<evidence type="ECO:0000256" key="1">
    <source>
        <dbReference type="SAM" id="MobiDB-lite"/>
    </source>
</evidence>
<dbReference type="AlphaFoldDB" id="A0ABD2BTI3"/>
<accession>A0ABD2BTI3</accession>
<evidence type="ECO:0000313" key="2">
    <source>
        <dbReference type="EMBL" id="KAL2735914.1"/>
    </source>
</evidence>
<sequence>MHLRGIKTRHRPNSSNRQQNRGPEGSNVIMENIRLKRNNDSSCFKKRYAHAIYTRFSQLQNKKDKQLLAILLKGNAFRGLTL</sequence>
<evidence type="ECO:0000313" key="3">
    <source>
        <dbReference type="Proteomes" id="UP001607302"/>
    </source>
</evidence>
<evidence type="ECO:0008006" key="4">
    <source>
        <dbReference type="Google" id="ProtNLM"/>
    </source>
</evidence>
<reference evidence="2 3" key="1">
    <citation type="journal article" date="2024" name="Ann. Entomol. Soc. Am.">
        <title>Genomic analyses of the southern and eastern yellowjacket wasps (Hymenoptera: Vespidae) reveal evolutionary signatures of social life.</title>
        <authorList>
            <person name="Catto M.A."/>
            <person name="Caine P.B."/>
            <person name="Orr S.E."/>
            <person name="Hunt B.G."/>
            <person name="Goodisman M.A.D."/>
        </authorList>
    </citation>
    <scope>NUCLEOTIDE SEQUENCE [LARGE SCALE GENOMIC DNA]</scope>
    <source>
        <strain evidence="2">233</strain>
        <tissue evidence="2">Head and thorax</tissue>
    </source>
</reference>
<protein>
    <recommendedName>
        <fullName evidence="4">Transposase</fullName>
    </recommendedName>
</protein>
<dbReference type="EMBL" id="JAUDFV010000056">
    <property type="protein sequence ID" value="KAL2735914.1"/>
    <property type="molecule type" value="Genomic_DNA"/>
</dbReference>
<dbReference type="Proteomes" id="UP001607302">
    <property type="component" value="Unassembled WGS sequence"/>
</dbReference>
<keyword evidence="3" id="KW-1185">Reference proteome</keyword>
<feature type="compositionally biased region" description="Basic residues" evidence="1">
    <location>
        <begin position="1"/>
        <end position="12"/>
    </location>
</feature>
<name>A0ABD2BTI3_VESSQ</name>
<organism evidence="2 3">
    <name type="scientific">Vespula squamosa</name>
    <name type="common">Southern yellow jacket</name>
    <name type="synonym">Wasp</name>
    <dbReference type="NCBI Taxonomy" id="30214"/>
    <lineage>
        <taxon>Eukaryota</taxon>
        <taxon>Metazoa</taxon>
        <taxon>Ecdysozoa</taxon>
        <taxon>Arthropoda</taxon>
        <taxon>Hexapoda</taxon>
        <taxon>Insecta</taxon>
        <taxon>Pterygota</taxon>
        <taxon>Neoptera</taxon>
        <taxon>Endopterygota</taxon>
        <taxon>Hymenoptera</taxon>
        <taxon>Apocrita</taxon>
        <taxon>Aculeata</taxon>
        <taxon>Vespoidea</taxon>
        <taxon>Vespidae</taxon>
        <taxon>Vespinae</taxon>
        <taxon>Vespula</taxon>
    </lineage>
</organism>
<proteinExistence type="predicted"/>
<gene>
    <name evidence="2" type="ORF">V1478_002598</name>
</gene>
<comment type="caution">
    <text evidence="2">The sequence shown here is derived from an EMBL/GenBank/DDBJ whole genome shotgun (WGS) entry which is preliminary data.</text>
</comment>
<feature type="region of interest" description="Disordered" evidence="1">
    <location>
        <begin position="1"/>
        <end position="27"/>
    </location>
</feature>